<dbReference type="EMBL" id="JANIIK010000034">
    <property type="protein sequence ID" value="KAJ3614676.1"/>
    <property type="molecule type" value="Genomic_DNA"/>
</dbReference>
<feature type="transmembrane region" description="Helical" evidence="7">
    <location>
        <begin position="279"/>
        <end position="302"/>
    </location>
</feature>
<feature type="transmembrane region" description="Helical" evidence="7">
    <location>
        <begin position="12"/>
        <end position="32"/>
    </location>
</feature>
<keyword evidence="2" id="KW-1003">Cell membrane</keyword>
<evidence type="ECO:0000256" key="3">
    <source>
        <dbReference type="ARBA" id="ARBA00022692"/>
    </source>
</evidence>
<proteinExistence type="predicted"/>
<keyword evidence="5 7" id="KW-0472">Membrane</keyword>
<dbReference type="PANTHER" id="PTHR24241:SF171">
    <property type="entry name" value="NEUROPEPTIDE FF RECEPTOR 2-LIKE"/>
    <property type="match status" value="1"/>
</dbReference>
<keyword evidence="4 7" id="KW-1133">Transmembrane helix</keyword>
<keyword evidence="10" id="KW-1185">Reference proteome</keyword>
<protein>
    <recommendedName>
        <fullName evidence="8">G-protein coupled receptors family 1 profile domain-containing protein</fullName>
    </recommendedName>
</protein>
<dbReference type="Pfam" id="PF00001">
    <property type="entry name" value="7tm_1"/>
    <property type="match status" value="1"/>
</dbReference>
<keyword evidence="6" id="KW-0675">Receptor</keyword>
<dbReference type="AlphaFoldDB" id="A0A9Q0EW74"/>
<accession>A0A9Q0EW74</accession>
<organism evidence="9 10">
    <name type="scientific">Muraenolepis orangiensis</name>
    <name type="common">Patagonian moray cod</name>
    <dbReference type="NCBI Taxonomy" id="630683"/>
    <lineage>
        <taxon>Eukaryota</taxon>
        <taxon>Metazoa</taxon>
        <taxon>Chordata</taxon>
        <taxon>Craniata</taxon>
        <taxon>Vertebrata</taxon>
        <taxon>Euteleostomi</taxon>
        <taxon>Actinopterygii</taxon>
        <taxon>Neopterygii</taxon>
        <taxon>Teleostei</taxon>
        <taxon>Neoteleostei</taxon>
        <taxon>Acanthomorphata</taxon>
        <taxon>Zeiogadaria</taxon>
        <taxon>Gadariae</taxon>
        <taxon>Gadiformes</taxon>
        <taxon>Muraenolepidoidei</taxon>
        <taxon>Muraenolepididae</taxon>
        <taxon>Muraenolepis</taxon>
    </lineage>
</organism>
<dbReference type="GO" id="GO:0005886">
    <property type="term" value="C:plasma membrane"/>
    <property type="evidence" value="ECO:0007669"/>
    <property type="project" value="UniProtKB-SubCell"/>
</dbReference>
<evidence type="ECO:0000256" key="5">
    <source>
        <dbReference type="ARBA" id="ARBA00023136"/>
    </source>
</evidence>
<dbReference type="OrthoDB" id="10037617at2759"/>
<feature type="domain" description="G-protein coupled receptors family 1 profile" evidence="8">
    <location>
        <begin position="27"/>
        <end position="295"/>
    </location>
</feature>
<evidence type="ECO:0000256" key="7">
    <source>
        <dbReference type="SAM" id="Phobius"/>
    </source>
</evidence>
<feature type="transmembrane region" description="Helical" evidence="7">
    <location>
        <begin position="53"/>
        <end position="73"/>
    </location>
</feature>
<dbReference type="InterPro" id="IPR000276">
    <property type="entry name" value="GPCR_Rhodpsn"/>
</dbReference>
<feature type="transmembrane region" description="Helical" evidence="7">
    <location>
        <begin position="93"/>
        <end position="111"/>
    </location>
</feature>
<evidence type="ECO:0000256" key="4">
    <source>
        <dbReference type="ARBA" id="ARBA00022989"/>
    </source>
</evidence>
<keyword evidence="3 7" id="KW-0812">Transmembrane</keyword>
<feature type="transmembrane region" description="Helical" evidence="7">
    <location>
        <begin position="238"/>
        <end position="259"/>
    </location>
</feature>
<evidence type="ECO:0000313" key="10">
    <source>
        <dbReference type="Proteomes" id="UP001148018"/>
    </source>
</evidence>
<feature type="transmembrane region" description="Helical" evidence="7">
    <location>
        <begin position="132"/>
        <end position="152"/>
    </location>
</feature>
<evidence type="ECO:0000313" key="9">
    <source>
        <dbReference type="EMBL" id="KAJ3614676.1"/>
    </source>
</evidence>
<feature type="transmembrane region" description="Helical" evidence="7">
    <location>
        <begin position="184"/>
        <end position="204"/>
    </location>
</feature>
<reference evidence="9" key="1">
    <citation type="submission" date="2022-07" db="EMBL/GenBank/DDBJ databases">
        <title>Chromosome-level genome of Muraenolepis orangiensis.</title>
        <authorList>
            <person name="Kim J."/>
        </authorList>
    </citation>
    <scope>NUCLEOTIDE SEQUENCE</scope>
    <source>
        <strain evidence="9">KU_S4_2022</strain>
        <tissue evidence="9">Muscle</tissue>
    </source>
</reference>
<dbReference type="SUPFAM" id="SSF81321">
    <property type="entry name" value="Family A G protein-coupled receptor-like"/>
    <property type="match status" value="1"/>
</dbReference>
<sequence>MLWTLREPATVALTLMYCVSFVLGFAGNIMSLHLLMGRRSSRRLANVSATRSLLVNLAVCNLAVVCVCMPVTLSSQIYRAWVYGDLLCRAVPFTQAVSVSASVLTMMVISVNRYYSAFAPLRALSLFTHGRILATVGVVWAVSSAMCVPLAVMNRRREVSFGTFTIPVCQEEWPHPRLKQRYNVVLFVALYCLPVTFTLIISFLTGRQLWAGRKTTLVDLDPRSKALHNSHLKMREKIGKMVVCLVLLFAVSWLPLYVADLWIDRMENPPSWLLQTRPFLQWLGLTNSSLNTICYCFIGYLYRSVKVIRTRNGQRVSSLFNSSSLNNSPTMTFASDGTSFTSDHTHIAMALVTSLAGMPGLLGLPRRQGLGLSLELFEMTAVAEDYRHKNRDCRKSDHSVLDWNESNPSLSGGMGFLLDSHLKARQLPGRDDATMLPGKRNSV</sequence>
<gene>
    <name evidence="9" type="ORF">NHX12_018247</name>
</gene>
<dbReference type="CDD" id="cd14993">
    <property type="entry name" value="7tmA_CCKR-like"/>
    <property type="match status" value="1"/>
</dbReference>
<name>A0A9Q0EW74_9TELE</name>
<evidence type="ECO:0000256" key="2">
    <source>
        <dbReference type="ARBA" id="ARBA00022475"/>
    </source>
</evidence>
<dbReference type="PRINTS" id="PR00237">
    <property type="entry name" value="GPCRRHODOPSN"/>
</dbReference>
<evidence type="ECO:0000259" key="8">
    <source>
        <dbReference type="PROSITE" id="PS50262"/>
    </source>
</evidence>
<comment type="caution">
    <text evidence="9">The sequence shown here is derived from an EMBL/GenBank/DDBJ whole genome shotgun (WGS) entry which is preliminary data.</text>
</comment>
<dbReference type="PANTHER" id="PTHR24241">
    <property type="entry name" value="NEUROPEPTIDE RECEPTOR-RELATED G-PROTEIN COUPLED RECEPTOR"/>
    <property type="match status" value="1"/>
</dbReference>
<dbReference type="GO" id="GO:0007218">
    <property type="term" value="P:neuropeptide signaling pathway"/>
    <property type="evidence" value="ECO:0007669"/>
    <property type="project" value="TreeGrafter"/>
</dbReference>
<evidence type="ECO:0000256" key="6">
    <source>
        <dbReference type="ARBA" id="ARBA00023170"/>
    </source>
</evidence>
<comment type="subcellular location">
    <subcellularLocation>
        <location evidence="1">Cell membrane</location>
        <topology evidence="1">Multi-pass membrane protein</topology>
    </subcellularLocation>
</comment>
<dbReference type="Proteomes" id="UP001148018">
    <property type="component" value="Unassembled WGS sequence"/>
</dbReference>
<evidence type="ECO:0000256" key="1">
    <source>
        <dbReference type="ARBA" id="ARBA00004651"/>
    </source>
</evidence>
<dbReference type="GO" id="GO:0042277">
    <property type="term" value="F:peptide binding"/>
    <property type="evidence" value="ECO:0007669"/>
    <property type="project" value="TreeGrafter"/>
</dbReference>
<dbReference type="GO" id="GO:0032870">
    <property type="term" value="P:cellular response to hormone stimulus"/>
    <property type="evidence" value="ECO:0007669"/>
    <property type="project" value="TreeGrafter"/>
</dbReference>
<dbReference type="PROSITE" id="PS50262">
    <property type="entry name" value="G_PROTEIN_RECEP_F1_2"/>
    <property type="match status" value="1"/>
</dbReference>
<dbReference type="GO" id="GO:0004930">
    <property type="term" value="F:G protein-coupled receptor activity"/>
    <property type="evidence" value="ECO:0007669"/>
    <property type="project" value="InterPro"/>
</dbReference>
<dbReference type="Gene3D" id="1.20.1070.10">
    <property type="entry name" value="Rhodopsin 7-helix transmembrane proteins"/>
    <property type="match status" value="1"/>
</dbReference>
<dbReference type="InterPro" id="IPR017452">
    <property type="entry name" value="GPCR_Rhodpsn_7TM"/>
</dbReference>